<proteinExistence type="predicted"/>
<reference evidence="1 2" key="1">
    <citation type="submission" date="2022-06" db="EMBL/GenBank/DDBJ databases">
        <title>Isolation of gut microbiota from human fecal samples.</title>
        <authorList>
            <person name="Pamer E.G."/>
            <person name="Barat B."/>
            <person name="Waligurski E."/>
            <person name="Medina S."/>
            <person name="Paddock L."/>
            <person name="Mostad J."/>
        </authorList>
    </citation>
    <scope>NUCLEOTIDE SEQUENCE [LARGE SCALE GENOMIC DNA]</scope>
    <source>
        <strain evidence="1 2">DFI.9.73</strain>
    </source>
</reference>
<dbReference type="EMBL" id="JANFZH010000073">
    <property type="protein sequence ID" value="MCQ4841764.1"/>
    <property type="molecule type" value="Genomic_DNA"/>
</dbReference>
<dbReference type="RefSeq" id="WP_147578486.1">
    <property type="nucleotide sequence ID" value="NZ_CABKVV010000010.1"/>
</dbReference>
<keyword evidence="2" id="KW-1185">Reference proteome</keyword>
<evidence type="ECO:0000313" key="2">
    <source>
        <dbReference type="Proteomes" id="UP001524473"/>
    </source>
</evidence>
<sequence length="125" mass="14559">MKLKEAIEFADWVKPNGFTEEQKTRWVTDCEGMVQAQVMLLAPEETVTYGWPEDGETELLVNPPHDKLYLSYLYAMVDFANGEYGKYQNSMQMFNADFSEFMRWFAAAYRPADTWIEEDGYGLLP</sequence>
<protein>
    <submittedName>
        <fullName evidence="1">Uncharacterized protein</fullName>
    </submittedName>
</protein>
<evidence type="ECO:0000313" key="1">
    <source>
        <dbReference type="EMBL" id="MCQ4841764.1"/>
    </source>
</evidence>
<gene>
    <name evidence="1" type="ORF">NE695_17805</name>
</gene>
<name>A0ABT1S4B0_9FIRM</name>
<dbReference type="Proteomes" id="UP001524473">
    <property type="component" value="Unassembled WGS sequence"/>
</dbReference>
<comment type="caution">
    <text evidence="1">The sequence shown here is derived from an EMBL/GenBank/DDBJ whole genome shotgun (WGS) entry which is preliminary data.</text>
</comment>
<organism evidence="1 2">
    <name type="scientific">Neglectibacter timonensis</name>
    <dbReference type="NCBI Taxonomy" id="1776382"/>
    <lineage>
        <taxon>Bacteria</taxon>
        <taxon>Bacillati</taxon>
        <taxon>Bacillota</taxon>
        <taxon>Clostridia</taxon>
        <taxon>Eubacteriales</taxon>
        <taxon>Oscillospiraceae</taxon>
        <taxon>Neglectibacter</taxon>
    </lineage>
</organism>
<accession>A0ABT1S4B0</accession>
<dbReference type="GeneID" id="90531207"/>